<dbReference type="STRING" id="1230905.A0A1G4IV72"/>
<proteinExistence type="predicted"/>
<evidence type="ECO:0000313" key="1">
    <source>
        <dbReference type="EMBL" id="SCU80885.1"/>
    </source>
</evidence>
<name>A0A1G4IV72_9SACH</name>
<sequence>MYSDSYFQSHHLRRAHDVLYADWTHDSFLPPHHLALAASNAAVAGSFWDGFHDDDDWGLFHSLQLDCTGQLTAVPPLVSTPTPLGSVFAPARAATRLPVWDDFGGDELAHELSMTS</sequence>
<organism evidence="1 2">
    <name type="scientific">Lachancea mirantina</name>
    <dbReference type="NCBI Taxonomy" id="1230905"/>
    <lineage>
        <taxon>Eukaryota</taxon>
        <taxon>Fungi</taxon>
        <taxon>Dikarya</taxon>
        <taxon>Ascomycota</taxon>
        <taxon>Saccharomycotina</taxon>
        <taxon>Saccharomycetes</taxon>
        <taxon>Saccharomycetales</taxon>
        <taxon>Saccharomycetaceae</taxon>
        <taxon>Lachancea</taxon>
    </lineage>
</organism>
<evidence type="ECO:0000313" key="2">
    <source>
        <dbReference type="Proteomes" id="UP000191024"/>
    </source>
</evidence>
<gene>
    <name evidence="1" type="ORF">LAMI_0B04038G</name>
</gene>
<dbReference type="EMBL" id="LT598464">
    <property type="protein sequence ID" value="SCU80885.1"/>
    <property type="molecule type" value="Genomic_DNA"/>
</dbReference>
<accession>A0A1G4IV72</accession>
<keyword evidence="2" id="KW-1185">Reference proteome</keyword>
<dbReference type="Proteomes" id="UP000191024">
    <property type="component" value="Chromosome B"/>
</dbReference>
<dbReference type="AlphaFoldDB" id="A0A1G4IV72"/>
<dbReference type="OrthoDB" id="4038621at2759"/>
<protein>
    <submittedName>
        <fullName evidence="1">LAMI_0B04038g1_1</fullName>
    </submittedName>
</protein>
<reference evidence="1 2" key="1">
    <citation type="submission" date="2016-03" db="EMBL/GenBank/DDBJ databases">
        <authorList>
            <person name="Devillers H."/>
        </authorList>
    </citation>
    <scope>NUCLEOTIDE SEQUENCE [LARGE SCALE GENOMIC DNA]</scope>
    <source>
        <strain evidence="1">CBS 11717</strain>
    </source>
</reference>